<protein>
    <submittedName>
        <fullName evidence="4">T-cell surface glycoprotein CD4</fullName>
    </submittedName>
</protein>
<dbReference type="Pfam" id="PF12104">
    <property type="entry name" value="Tcell_CD4_C"/>
    <property type="match status" value="1"/>
</dbReference>
<reference evidence="4" key="1">
    <citation type="submission" date="2025-08" db="UniProtKB">
        <authorList>
            <consortium name="RefSeq"/>
        </authorList>
    </citation>
    <scope>IDENTIFICATION</scope>
</reference>
<keyword evidence="1" id="KW-0472">Membrane</keyword>
<dbReference type="AlphaFoldDB" id="A0A6P7WZE2"/>
<dbReference type="PROSITE" id="PS50835">
    <property type="entry name" value="IG_LIKE"/>
    <property type="match status" value="2"/>
</dbReference>
<dbReference type="InterPro" id="IPR036179">
    <property type="entry name" value="Ig-like_dom_sf"/>
</dbReference>
<gene>
    <name evidence="4" type="primary">CD4</name>
</gene>
<keyword evidence="1" id="KW-1133">Transmembrane helix</keyword>
<evidence type="ECO:0000256" key="1">
    <source>
        <dbReference type="SAM" id="Phobius"/>
    </source>
</evidence>
<dbReference type="Proteomes" id="UP000515156">
    <property type="component" value="Chromosome 14"/>
</dbReference>
<sequence length="498" mass="55971">MDKMQSLEGGSTSRSAVSCLLGLLIFAAAMLSAVFGGKVVLGKEGHNIFLPCLQNGNVKVTDLKWVKIGNSQDTHFLTWDGNQILRGAKVVSDPRFTLESRNANNGNFSMIMNSLSTSDAGDYKCTFSNQAQIVHLYVFQLHASPGNPLLFSESLNLTLKTHPSENSNLKVTWKGPKNQTFNNVSQTLQIVNLSDEHKEEWRCRIHHDQSTQDLEIMHTVQKIGFPVNSFSRKFSKINETVVIPCKLSFEIKSKIENIQVQAAGVYKSSKQEDVGLKQQIKYVNISDNGSCWQEECGHKSSLLHMKDFSVTLTSVQFSDAGWYTCLVEFNRGNIQTEFQLLIVRVSAKPQALITINSPVNLTCEVSASLHNSVVRWTHVNGSSANSKEGKNTTLLTLTLRVNASHFGLWRCSISVDGQVLFSMDQELEEIPDHVNLWFWAAVGAGTFAILILTICTVICIARDRRRRRAQRMVRLRKQLYEQKTCQCKMRLHTAYYQS</sequence>
<dbReference type="OrthoDB" id="8657369at2759"/>
<dbReference type="Pfam" id="PF07686">
    <property type="entry name" value="V-set"/>
    <property type="match status" value="1"/>
</dbReference>
<feature type="domain" description="Ig-like" evidence="2">
    <location>
        <begin position="356"/>
        <end position="428"/>
    </location>
</feature>
<keyword evidence="1" id="KW-0812">Transmembrane</keyword>
<dbReference type="RefSeq" id="XP_030043294.1">
    <property type="nucleotide sequence ID" value="XM_030187434.1"/>
</dbReference>
<dbReference type="PANTHER" id="PTHR11422:SF0">
    <property type="entry name" value="T-CELL SURFACE GLYCOPROTEIN CD4"/>
    <property type="match status" value="1"/>
</dbReference>
<feature type="transmembrane region" description="Helical" evidence="1">
    <location>
        <begin position="436"/>
        <end position="461"/>
    </location>
</feature>
<dbReference type="Gene3D" id="1.20.5.900">
    <property type="entry name" value="transmembrane domain of human cd4"/>
    <property type="match status" value="1"/>
</dbReference>
<dbReference type="PANTHER" id="PTHR11422">
    <property type="entry name" value="T-CELL SURFACE GLYCOPROTEIN CD4"/>
    <property type="match status" value="1"/>
</dbReference>
<dbReference type="FunCoup" id="A0A6P7WZE2">
    <property type="interactions" value="536"/>
</dbReference>
<evidence type="ECO:0000259" key="2">
    <source>
        <dbReference type="PROSITE" id="PS50835"/>
    </source>
</evidence>
<dbReference type="InterPro" id="IPR007110">
    <property type="entry name" value="Ig-like_dom"/>
</dbReference>
<organism evidence="3 4">
    <name type="scientific">Microcaecilia unicolor</name>
    <dbReference type="NCBI Taxonomy" id="1415580"/>
    <lineage>
        <taxon>Eukaryota</taxon>
        <taxon>Metazoa</taxon>
        <taxon>Chordata</taxon>
        <taxon>Craniata</taxon>
        <taxon>Vertebrata</taxon>
        <taxon>Euteleostomi</taxon>
        <taxon>Amphibia</taxon>
        <taxon>Gymnophiona</taxon>
        <taxon>Siphonopidae</taxon>
        <taxon>Microcaecilia</taxon>
    </lineage>
</organism>
<dbReference type="Gene3D" id="2.60.40.10">
    <property type="entry name" value="Immunoglobulins"/>
    <property type="match status" value="4"/>
</dbReference>
<dbReference type="InterPro" id="IPR003599">
    <property type="entry name" value="Ig_sub"/>
</dbReference>
<evidence type="ECO:0000313" key="4">
    <source>
        <dbReference type="RefSeq" id="XP_030043294.1"/>
    </source>
</evidence>
<dbReference type="SUPFAM" id="SSF48726">
    <property type="entry name" value="Immunoglobulin"/>
    <property type="match status" value="3"/>
</dbReference>
<dbReference type="KEGG" id="muo:115457814"/>
<name>A0A6P7WZE2_9AMPH</name>
<dbReference type="InParanoid" id="A0A6P7WZE2"/>
<dbReference type="SMART" id="SM00409">
    <property type="entry name" value="IG"/>
    <property type="match status" value="4"/>
</dbReference>
<evidence type="ECO:0000313" key="3">
    <source>
        <dbReference type="Proteomes" id="UP000515156"/>
    </source>
</evidence>
<dbReference type="InterPro" id="IPR013783">
    <property type="entry name" value="Ig-like_fold"/>
</dbReference>
<feature type="domain" description="Ig-like" evidence="2">
    <location>
        <begin position="44"/>
        <end position="129"/>
    </location>
</feature>
<dbReference type="InterPro" id="IPR013106">
    <property type="entry name" value="Ig_V-set"/>
</dbReference>
<dbReference type="GeneID" id="115457814"/>
<dbReference type="InterPro" id="IPR021963">
    <property type="entry name" value="Tcell_CD4_Cterm"/>
</dbReference>
<accession>A0A6P7WZE2</accession>
<dbReference type="CTD" id="920"/>
<proteinExistence type="predicted"/>
<keyword evidence="3" id="KW-1185">Reference proteome</keyword>